<feature type="compositionally biased region" description="Low complexity" evidence="6">
    <location>
        <begin position="288"/>
        <end position="297"/>
    </location>
</feature>
<dbReference type="Pfam" id="PF03634">
    <property type="entry name" value="TCP"/>
    <property type="match status" value="1"/>
</dbReference>
<gene>
    <name evidence="8" type="ORF">DH2020_048483</name>
</gene>
<keyword evidence="9" id="KW-1185">Reference proteome</keyword>
<evidence type="ECO:0000259" key="7">
    <source>
        <dbReference type="PROSITE" id="PS51369"/>
    </source>
</evidence>
<dbReference type="EMBL" id="JABTTQ020003413">
    <property type="protein sequence ID" value="KAK6117781.1"/>
    <property type="molecule type" value="Genomic_DNA"/>
</dbReference>
<accession>A0ABR0U671</accession>
<keyword evidence="5" id="KW-0539">Nucleus</keyword>
<dbReference type="PANTHER" id="PTHR31072:SF1">
    <property type="entry name" value="TRANSCRIPTION FACTOR TCP9"/>
    <property type="match status" value="1"/>
</dbReference>
<evidence type="ECO:0000256" key="1">
    <source>
        <dbReference type="ARBA" id="ARBA00004123"/>
    </source>
</evidence>
<comment type="caution">
    <text evidence="8">The sequence shown here is derived from an EMBL/GenBank/DDBJ whole genome shotgun (WGS) entry which is preliminary data.</text>
</comment>
<dbReference type="Proteomes" id="UP001318860">
    <property type="component" value="Unassembled WGS sequence"/>
</dbReference>
<feature type="domain" description="TCP" evidence="7">
    <location>
        <begin position="211"/>
        <end position="265"/>
    </location>
</feature>
<reference evidence="8 9" key="1">
    <citation type="journal article" date="2021" name="Comput. Struct. Biotechnol. J.">
        <title>De novo genome assembly of the potent medicinal plant Rehmannia glutinosa using nanopore technology.</title>
        <authorList>
            <person name="Ma L."/>
            <person name="Dong C."/>
            <person name="Song C."/>
            <person name="Wang X."/>
            <person name="Zheng X."/>
            <person name="Niu Y."/>
            <person name="Chen S."/>
            <person name="Feng W."/>
        </authorList>
    </citation>
    <scope>NUCLEOTIDE SEQUENCE [LARGE SCALE GENOMIC DNA]</scope>
    <source>
        <strain evidence="8">DH-2019</strain>
    </source>
</reference>
<feature type="region of interest" description="Disordered" evidence="6">
    <location>
        <begin position="181"/>
        <end position="226"/>
    </location>
</feature>
<evidence type="ECO:0000256" key="5">
    <source>
        <dbReference type="ARBA" id="ARBA00023242"/>
    </source>
</evidence>
<feature type="region of interest" description="Disordered" evidence="6">
    <location>
        <begin position="1"/>
        <end position="22"/>
    </location>
</feature>
<organism evidence="8 9">
    <name type="scientific">Rehmannia glutinosa</name>
    <name type="common">Chinese foxglove</name>
    <dbReference type="NCBI Taxonomy" id="99300"/>
    <lineage>
        <taxon>Eukaryota</taxon>
        <taxon>Viridiplantae</taxon>
        <taxon>Streptophyta</taxon>
        <taxon>Embryophyta</taxon>
        <taxon>Tracheophyta</taxon>
        <taxon>Spermatophyta</taxon>
        <taxon>Magnoliopsida</taxon>
        <taxon>eudicotyledons</taxon>
        <taxon>Gunneridae</taxon>
        <taxon>Pentapetalae</taxon>
        <taxon>asterids</taxon>
        <taxon>lamiids</taxon>
        <taxon>Lamiales</taxon>
        <taxon>Orobanchaceae</taxon>
        <taxon>Rehmannieae</taxon>
        <taxon>Rehmannia</taxon>
    </lineage>
</organism>
<evidence type="ECO:0000256" key="4">
    <source>
        <dbReference type="ARBA" id="ARBA00023163"/>
    </source>
</evidence>
<feature type="compositionally biased region" description="Basic and acidic residues" evidence="6">
    <location>
        <begin position="210"/>
        <end position="222"/>
    </location>
</feature>
<protein>
    <recommendedName>
        <fullName evidence="7">TCP domain-containing protein</fullName>
    </recommendedName>
</protein>
<evidence type="ECO:0000256" key="2">
    <source>
        <dbReference type="ARBA" id="ARBA00023015"/>
    </source>
</evidence>
<dbReference type="InterPro" id="IPR017887">
    <property type="entry name" value="TF_TCP_subgr"/>
</dbReference>
<name>A0ABR0U671_REHGL</name>
<comment type="subcellular location">
    <subcellularLocation>
        <location evidence="1">Nucleus</location>
    </subcellularLocation>
</comment>
<keyword evidence="4" id="KW-0804">Transcription</keyword>
<evidence type="ECO:0000313" key="9">
    <source>
        <dbReference type="Proteomes" id="UP001318860"/>
    </source>
</evidence>
<dbReference type="InterPro" id="IPR005333">
    <property type="entry name" value="Transcription_factor_TCP"/>
</dbReference>
<dbReference type="PANTHER" id="PTHR31072">
    <property type="entry name" value="TRANSCRIPTION FACTOR TCP4-RELATED"/>
    <property type="match status" value="1"/>
</dbReference>
<keyword evidence="3" id="KW-0238">DNA-binding</keyword>
<sequence>MLLHGGENINSSNESTDFDSRRSELLAKPGQSSWNLEGRALSALSSFGENARAVSEPTWLRRVQHQQAIMEPPAPVRETPSLSTFLSEKGIPRGLFLTGELLTPKIKQITGVSTMATGITLNDVAQIRIFMASAHNHQDFPGDHRERQVNPAIENKFLSSYPRPPLTAAQPLRMASATTISLKEEQSDSGDSKPTLPQGIAPPPQMKRSSTKDRHTKVEGRGRRIRMPATCAARVFQLTRELGHKSDGETIRWLLEQAEPAIIAATGTGTVPAIAMSVNGTLKIPTAATSTASTGGADDLANRKRKRPSSSEFIDVNAINYPSSNAAATTSTNNFSITNANNSAIISSNNASISAPLMSVIPIPAMWAIPTVTSNSNSPTPTFLIIPPNQTTQVLTFQPAAALNVTPAVVNIPAAAARPISAFVAAMQPSGGGVSVAQQVTQINLQTFHSSSMGF</sequence>
<keyword evidence="2" id="KW-0805">Transcription regulation</keyword>
<feature type="region of interest" description="Disordered" evidence="6">
    <location>
        <begin position="288"/>
        <end position="309"/>
    </location>
</feature>
<evidence type="ECO:0000313" key="8">
    <source>
        <dbReference type="EMBL" id="KAK6117781.1"/>
    </source>
</evidence>
<proteinExistence type="predicted"/>
<evidence type="ECO:0000256" key="3">
    <source>
        <dbReference type="ARBA" id="ARBA00023125"/>
    </source>
</evidence>
<evidence type="ECO:0000256" key="6">
    <source>
        <dbReference type="SAM" id="MobiDB-lite"/>
    </source>
</evidence>
<dbReference type="PROSITE" id="PS51369">
    <property type="entry name" value="TCP"/>
    <property type="match status" value="1"/>
</dbReference>